<dbReference type="STRING" id="1302250.GCA_001313225_00620"/>
<dbReference type="EMBL" id="BCMG01000004">
    <property type="protein sequence ID" value="GAX01026.1"/>
    <property type="molecule type" value="Genomic_DNA"/>
</dbReference>
<proteinExistence type="predicted"/>
<dbReference type="SUPFAM" id="SSF56601">
    <property type="entry name" value="beta-lactamase/transpeptidase-like"/>
    <property type="match status" value="1"/>
</dbReference>
<dbReference type="OrthoDB" id="9803467at2"/>
<reference evidence="3 4" key="1">
    <citation type="submission" date="2015-11" db="EMBL/GenBank/DDBJ databases">
        <title>Draft genome sequences of new species of the genus Lactobacillus isolated from orchardgrass silage.</title>
        <authorList>
            <person name="Tohno M."/>
            <person name="Tanizawa Y."/>
            <person name="Arita M."/>
        </authorList>
    </citation>
    <scope>NUCLEOTIDE SEQUENCE [LARGE SCALE GENOMIC DNA]</scope>
    <source>
        <strain evidence="3 4">IWT126</strain>
    </source>
</reference>
<accession>A0A1Z5IH57</accession>
<protein>
    <submittedName>
        <fullName evidence="3">Serine hydrolase</fullName>
    </submittedName>
</protein>
<organism evidence="3 4">
    <name type="scientific">Secundilactobacillus silagei JCM 19001</name>
    <dbReference type="NCBI Taxonomy" id="1302250"/>
    <lineage>
        <taxon>Bacteria</taxon>
        <taxon>Bacillati</taxon>
        <taxon>Bacillota</taxon>
        <taxon>Bacilli</taxon>
        <taxon>Lactobacillales</taxon>
        <taxon>Lactobacillaceae</taxon>
        <taxon>Secundilactobacillus</taxon>
    </lineage>
</organism>
<dbReference type="AlphaFoldDB" id="A0A1Z5IH57"/>
<dbReference type="Pfam" id="PF00144">
    <property type="entry name" value="Beta-lactamase"/>
    <property type="match status" value="1"/>
</dbReference>
<dbReference type="RefSeq" id="WP_089136521.1">
    <property type="nucleotide sequence ID" value="NZ_BCMG01000004.1"/>
</dbReference>
<evidence type="ECO:0000259" key="2">
    <source>
        <dbReference type="Pfam" id="PF00144"/>
    </source>
</evidence>
<dbReference type="Proteomes" id="UP000198402">
    <property type="component" value="Unassembled WGS sequence"/>
</dbReference>
<keyword evidence="4" id="KW-1185">Reference proteome</keyword>
<dbReference type="Gene3D" id="3.40.710.10">
    <property type="entry name" value="DD-peptidase/beta-lactamase superfamily"/>
    <property type="match status" value="1"/>
</dbReference>
<dbReference type="InterPro" id="IPR001466">
    <property type="entry name" value="Beta-lactam-related"/>
</dbReference>
<dbReference type="InterPro" id="IPR012338">
    <property type="entry name" value="Beta-lactam/transpept-like"/>
</dbReference>
<name>A0A1Z5IH57_9LACO</name>
<feature type="domain" description="Beta-lactamase-related" evidence="2">
    <location>
        <begin position="8"/>
        <end position="314"/>
    </location>
</feature>
<dbReference type="GO" id="GO:0016787">
    <property type="term" value="F:hydrolase activity"/>
    <property type="evidence" value="ECO:0007669"/>
    <property type="project" value="UniProtKB-KW"/>
</dbReference>
<evidence type="ECO:0000256" key="1">
    <source>
        <dbReference type="ARBA" id="ARBA00022801"/>
    </source>
</evidence>
<evidence type="ECO:0000313" key="3">
    <source>
        <dbReference type="EMBL" id="GAX01026.1"/>
    </source>
</evidence>
<dbReference type="PANTHER" id="PTHR43283">
    <property type="entry name" value="BETA-LACTAMASE-RELATED"/>
    <property type="match status" value="1"/>
</dbReference>
<dbReference type="PANTHER" id="PTHR43283:SF11">
    <property type="entry name" value="BETA-LACTAMASE-RELATED DOMAIN-CONTAINING PROTEIN"/>
    <property type="match status" value="1"/>
</dbReference>
<dbReference type="InterPro" id="IPR050789">
    <property type="entry name" value="Diverse_Enzym_Activities"/>
</dbReference>
<evidence type="ECO:0000313" key="4">
    <source>
        <dbReference type="Proteomes" id="UP000198402"/>
    </source>
</evidence>
<sequence length="344" mass="37870">MYEKTVAAITDLVNDGTVPGVSYAFIDGSQVRRGLYGAEALLPSYEPLKANQLYDVASLTKVVGTVNVIMQLITAGKLALTDRVCDYLPQWQDNRVTIRHLITHTSGITGYIPHRNKLTAVELHAALLGLHVGENFERKMVYSDINFIFLGWIAEAILGKPIQTLITEMVLQPLGMNESTFQPADPTRCVPTEWSATRGLIRGAVHDPKAFVLKSRCGSAGLFSTLNDLVTFEQAMLSDSDLPMTQQQKATLLADQTPLHHQGRSFGWALLQVKGPTPHLCIWHSGYTGTCLVLDLQTHQGMVFLSNRVHPTAPNEAFLARRNAIIDVYLAEKASYVSAEVKAD</sequence>
<comment type="caution">
    <text evidence="3">The sequence shown here is derived from an EMBL/GenBank/DDBJ whole genome shotgun (WGS) entry which is preliminary data.</text>
</comment>
<keyword evidence="1 3" id="KW-0378">Hydrolase</keyword>
<gene>
    <name evidence="3" type="primary">ampC</name>
    <name evidence="3" type="ORF">IWT126_01051</name>
</gene>